<reference evidence="12 13" key="1">
    <citation type="journal article" date="2019" name="BMC Genomics">
        <title>Chromosome level assembly and comparative genome analysis confirm lager-brewing yeasts originated from a single hybridization.</title>
        <authorList>
            <person name="Salazar A.N."/>
            <person name="Gorter de Vries A.R."/>
            <person name="van den Broek M."/>
            <person name="Brouwers N."/>
            <person name="de la Torre Cortes P."/>
            <person name="Kuijpers N.G.A."/>
            <person name="Daran J.G."/>
            <person name="Abeel T."/>
        </authorList>
    </citation>
    <scope>NUCLEOTIDE SEQUENCE [LARGE SCALE GENOMIC DNA]</scope>
    <source>
        <strain evidence="12 13">CBS 1483</strain>
    </source>
</reference>
<keyword evidence="2" id="KW-0813">Transport</keyword>
<dbReference type="OrthoDB" id="3999796at2759"/>
<evidence type="ECO:0000313" key="13">
    <source>
        <dbReference type="Proteomes" id="UP000501346"/>
    </source>
</evidence>
<evidence type="ECO:0000256" key="7">
    <source>
        <dbReference type="ARBA" id="ARBA00023128"/>
    </source>
</evidence>
<dbReference type="PANTHER" id="PTHR28188:SF1">
    <property type="entry name" value="MITOCHONDRIAL IMPORT RECEPTOR SUBUNIT TOM5"/>
    <property type="match status" value="1"/>
</dbReference>
<evidence type="ECO:0000256" key="11">
    <source>
        <dbReference type="SAM" id="Phobius"/>
    </source>
</evidence>
<evidence type="ECO:0000256" key="4">
    <source>
        <dbReference type="ARBA" id="ARBA00022787"/>
    </source>
</evidence>
<keyword evidence="5" id="KW-0653">Protein transport</keyword>
<dbReference type="EMBL" id="CP048997">
    <property type="protein sequence ID" value="QID83091.1"/>
    <property type="molecule type" value="Genomic_DNA"/>
</dbReference>
<accession>A0A6C1E249</accession>
<dbReference type="GO" id="GO:0006626">
    <property type="term" value="P:protein targeting to mitochondrion"/>
    <property type="evidence" value="ECO:0007669"/>
    <property type="project" value="TreeGrafter"/>
</dbReference>
<keyword evidence="13" id="KW-1185">Reference proteome</keyword>
<keyword evidence="6 11" id="KW-1133">Transmembrane helix</keyword>
<protein>
    <submittedName>
        <fullName evidence="12">Translocase of the outer membrane</fullName>
    </submittedName>
</protein>
<evidence type="ECO:0000256" key="2">
    <source>
        <dbReference type="ARBA" id="ARBA00022448"/>
    </source>
</evidence>
<organism evidence="12 13">
    <name type="scientific">Saccharomyces pastorianus</name>
    <name type="common">Lager yeast</name>
    <name type="synonym">Saccharomyces cerevisiae x Saccharomyces eubayanus</name>
    <dbReference type="NCBI Taxonomy" id="27292"/>
    <lineage>
        <taxon>Eukaryota</taxon>
        <taxon>Fungi</taxon>
        <taxon>Dikarya</taxon>
        <taxon>Ascomycota</taxon>
        <taxon>Saccharomycotina</taxon>
        <taxon>Saccharomycetes</taxon>
        <taxon>Saccharomycetales</taxon>
        <taxon>Saccharomycetaceae</taxon>
        <taxon>Saccharomyces</taxon>
    </lineage>
</organism>
<gene>
    <name evidence="12" type="primary">TOM5</name>
    <name evidence="12" type="ORF">GRS66_005533</name>
</gene>
<evidence type="ECO:0000256" key="9">
    <source>
        <dbReference type="ARBA" id="ARBA00025716"/>
    </source>
</evidence>
<comment type="subcellular location">
    <subcellularLocation>
        <location evidence="1">Mitochondrion outer membrane</location>
        <topology evidence="1">Single-pass membrane protein</topology>
    </subcellularLocation>
</comment>
<proteinExistence type="inferred from homology"/>
<feature type="transmembrane region" description="Helical" evidence="11">
    <location>
        <begin position="28"/>
        <end position="45"/>
    </location>
</feature>
<dbReference type="SMR" id="A0A6C1E249"/>
<dbReference type="Pfam" id="PF10642">
    <property type="entry name" value="Tom5"/>
    <property type="match status" value="1"/>
</dbReference>
<dbReference type="InterPro" id="IPR019603">
    <property type="entry name" value="Tom5"/>
</dbReference>
<keyword evidence="8 11" id="KW-0472">Membrane</keyword>
<dbReference type="Proteomes" id="UP000501346">
    <property type="component" value="Chromosome ScXVI"/>
</dbReference>
<dbReference type="GO" id="GO:0008320">
    <property type="term" value="F:protein transmembrane transporter activity"/>
    <property type="evidence" value="ECO:0007669"/>
    <property type="project" value="TreeGrafter"/>
</dbReference>
<keyword evidence="7" id="KW-0496">Mitochondrion</keyword>
<dbReference type="PANTHER" id="PTHR28188">
    <property type="entry name" value="MITOCHONDRIAL IMPORT RECEPTOR SUBUNIT TOM5"/>
    <property type="match status" value="1"/>
</dbReference>
<name>A0A6C1E249_SACPS</name>
<dbReference type="GO" id="GO:0005742">
    <property type="term" value="C:mitochondrial outer membrane translocase complex"/>
    <property type="evidence" value="ECO:0007669"/>
    <property type="project" value="TreeGrafter"/>
</dbReference>
<comment type="similarity">
    <text evidence="9">Belongs to the Tom5 family.</text>
</comment>
<evidence type="ECO:0000256" key="10">
    <source>
        <dbReference type="SAM" id="MobiDB-lite"/>
    </source>
</evidence>
<keyword evidence="3 11" id="KW-0812">Transmembrane</keyword>
<evidence type="ECO:0000256" key="6">
    <source>
        <dbReference type="ARBA" id="ARBA00022989"/>
    </source>
</evidence>
<sequence length="50" mass="5985">MFGLPQQEVSEEEKRAHQEQTEKTLKQAAYVAAFLWVSPMIWHLVKKQWK</sequence>
<evidence type="ECO:0000313" key="12">
    <source>
        <dbReference type="EMBL" id="QID83091.1"/>
    </source>
</evidence>
<dbReference type="AlphaFoldDB" id="A0A6C1E249"/>
<keyword evidence="4" id="KW-1000">Mitochondrion outer membrane</keyword>
<feature type="region of interest" description="Disordered" evidence="10">
    <location>
        <begin position="1"/>
        <end position="20"/>
    </location>
</feature>
<evidence type="ECO:0000256" key="3">
    <source>
        <dbReference type="ARBA" id="ARBA00022692"/>
    </source>
</evidence>
<evidence type="ECO:0000256" key="8">
    <source>
        <dbReference type="ARBA" id="ARBA00023136"/>
    </source>
</evidence>
<evidence type="ECO:0000256" key="5">
    <source>
        <dbReference type="ARBA" id="ARBA00022927"/>
    </source>
</evidence>
<evidence type="ECO:0000256" key="1">
    <source>
        <dbReference type="ARBA" id="ARBA00004572"/>
    </source>
</evidence>